<dbReference type="AlphaFoldDB" id="A0A445N0M3"/>
<accession>A0A445N0M3</accession>
<evidence type="ECO:0000313" key="1">
    <source>
        <dbReference type="EMBL" id="SPD75285.1"/>
    </source>
</evidence>
<proteinExistence type="predicted"/>
<gene>
    <name evidence="1" type="ORF">PITCH_A510020</name>
</gene>
<organism evidence="1">
    <name type="scientific">uncultured Desulfobacterium sp</name>
    <dbReference type="NCBI Taxonomy" id="201089"/>
    <lineage>
        <taxon>Bacteria</taxon>
        <taxon>Pseudomonadati</taxon>
        <taxon>Thermodesulfobacteriota</taxon>
        <taxon>Desulfobacteria</taxon>
        <taxon>Desulfobacterales</taxon>
        <taxon>Desulfobacteriaceae</taxon>
        <taxon>Desulfobacterium</taxon>
        <taxon>environmental samples</taxon>
    </lineage>
</organism>
<name>A0A445N0M3_9BACT</name>
<reference evidence="1" key="1">
    <citation type="submission" date="2018-01" db="EMBL/GenBank/DDBJ databases">
        <authorList>
            <person name="Regsiter A."/>
            <person name="William W."/>
        </authorList>
    </citation>
    <scope>NUCLEOTIDE SEQUENCE</scope>
    <source>
        <strain evidence="1">TRIP AH-1</strain>
    </source>
</reference>
<dbReference type="EMBL" id="OJIN01000194">
    <property type="protein sequence ID" value="SPD75285.1"/>
    <property type="molecule type" value="Genomic_DNA"/>
</dbReference>
<sequence>MLSTNDHCEATYAKGNDEFNVKRH</sequence>
<protein>
    <submittedName>
        <fullName evidence="1">Uncharacterized protein</fullName>
    </submittedName>
</protein>